<dbReference type="EMBL" id="JAXCLW010000012">
    <property type="protein sequence ID" value="MDY0885638.1"/>
    <property type="molecule type" value="Genomic_DNA"/>
</dbReference>
<keyword evidence="2" id="KW-1185">Reference proteome</keyword>
<protein>
    <submittedName>
        <fullName evidence="1">Uncharacterized protein</fullName>
    </submittedName>
</protein>
<evidence type="ECO:0000313" key="2">
    <source>
        <dbReference type="Proteomes" id="UP001279642"/>
    </source>
</evidence>
<dbReference type="RefSeq" id="WP_320510714.1">
    <property type="nucleotide sequence ID" value="NZ_JAXCLW010000012.1"/>
</dbReference>
<comment type="caution">
    <text evidence="1">The sequence shown here is derived from an EMBL/GenBank/DDBJ whole genome shotgun (WGS) entry which is preliminary data.</text>
</comment>
<accession>A0ABU5EHC2</accession>
<proteinExistence type="predicted"/>
<organism evidence="1 2">
    <name type="scientific">Dongia soli</name>
    <dbReference type="NCBI Taxonomy" id="600628"/>
    <lineage>
        <taxon>Bacteria</taxon>
        <taxon>Pseudomonadati</taxon>
        <taxon>Pseudomonadota</taxon>
        <taxon>Alphaproteobacteria</taxon>
        <taxon>Rhodospirillales</taxon>
        <taxon>Dongiaceae</taxon>
        <taxon>Dongia</taxon>
    </lineage>
</organism>
<reference evidence="1 2" key="1">
    <citation type="journal article" date="2016" name="Antonie Van Leeuwenhoek">
        <title>Dongia soli sp. nov., isolated from soil from Dokdo, Korea.</title>
        <authorList>
            <person name="Kim D.U."/>
            <person name="Lee H."/>
            <person name="Kim H."/>
            <person name="Kim S.G."/>
            <person name="Ka J.O."/>
        </authorList>
    </citation>
    <scope>NUCLEOTIDE SEQUENCE [LARGE SCALE GENOMIC DNA]</scope>
    <source>
        <strain evidence="1 2">D78</strain>
    </source>
</reference>
<name>A0ABU5EHC2_9PROT</name>
<gene>
    <name evidence="1" type="ORF">SMD27_22565</name>
</gene>
<dbReference type="Proteomes" id="UP001279642">
    <property type="component" value="Unassembled WGS sequence"/>
</dbReference>
<evidence type="ECO:0000313" key="1">
    <source>
        <dbReference type="EMBL" id="MDY0885638.1"/>
    </source>
</evidence>
<sequence>MKYDQLAKSYLGAAAETYESDRSRLSKWKAEQQVVERLLAGFSPGHDRH</sequence>